<feature type="domain" description="Glycosyl transferase family 1" evidence="2">
    <location>
        <begin position="201"/>
        <end position="355"/>
    </location>
</feature>
<proteinExistence type="predicted"/>
<accession>A0A6B1DWQ1</accession>
<evidence type="ECO:0000259" key="3">
    <source>
        <dbReference type="Pfam" id="PF13439"/>
    </source>
</evidence>
<dbReference type="PANTHER" id="PTHR46401:SF2">
    <property type="entry name" value="GLYCOSYLTRANSFERASE WBBK-RELATED"/>
    <property type="match status" value="1"/>
</dbReference>
<evidence type="ECO:0000313" key="4">
    <source>
        <dbReference type="EMBL" id="MYD91225.1"/>
    </source>
</evidence>
<dbReference type="GO" id="GO:0009103">
    <property type="term" value="P:lipopolysaccharide biosynthetic process"/>
    <property type="evidence" value="ECO:0007669"/>
    <property type="project" value="TreeGrafter"/>
</dbReference>
<protein>
    <submittedName>
        <fullName evidence="4">Glycosyltransferase family 4 protein</fullName>
    </submittedName>
</protein>
<dbReference type="FunFam" id="3.40.50.2000:FF:000119">
    <property type="entry name" value="Glycosyl transferase group 1"/>
    <property type="match status" value="1"/>
</dbReference>
<dbReference type="InterPro" id="IPR001296">
    <property type="entry name" value="Glyco_trans_1"/>
</dbReference>
<organism evidence="4">
    <name type="scientific">Caldilineaceae bacterium SB0662_bin_9</name>
    <dbReference type="NCBI Taxonomy" id="2605258"/>
    <lineage>
        <taxon>Bacteria</taxon>
        <taxon>Bacillati</taxon>
        <taxon>Chloroflexota</taxon>
        <taxon>Caldilineae</taxon>
        <taxon>Caldilineales</taxon>
        <taxon>Caldilineaceae</taxon>
    </lineage>
</organism>
<evidence type="ECO:0000259" key="2">
    <source>
        <dbReference type="Pfam" id="PF00534"/>
    </source>
</evidence>
<keyword evidence="1 4" id="KW-0808">Transferase</keyword>
<sequence length="376" mass="41639">MRPKVILDAGPAVHQAAGLGRYATELATALWRGESNRTELALFYNDHSGHRLPAALTNVPSSRLPMGQYRWRLSALASQVVRRPNLQRHLPPGDIYHATEHLLPRMARRTVLTVHDLIFRHLPETHTWRNRAFLATAMPIFARRADAIIAVSEQTKRDVVTAYGVPAAKVEVIPEGIDQDLFQPVCTGCDLSRTLQQRHGDYLLMVGTLEPRKNHAAAARALAILNQRGRSLNLVVVGGSGWKFSPFHKLVEELNLGTRVHFAGRVPDAELPTYYTNARVLLQPSLYEGFGFPILEAMGCATPVVSSNRSSLPELAGDCALLVDPTEPAAIAHAVEQVLDQPRLRSEMIRGGRKRAATFTWAEAARRTVDIYLSLL</sequence>
<feature type="domain" description="Glycosyltransferase subfamily 4-like N-terminal" evidence="3">
    <location>
        <begin position="18"/>
        <end position="180"/>
    </location>
</feature>
<dbReference type="PANTHER" id="PTHR46401">
    <property type="entry name" value="GLYCOSYLTRANSFERASE WBBK-RELATED"/>
    <property type="match status" value="1"/>
</dbReference>
<comment type="caution">
    <text evidence="4">The sequence shown here is derived from an EMBL/GenBank/DDBJ whole genome shotgun (WGS) entry which is preliminary data.</text>
</comment>
<dbReference type="EMBL" id="VXPY01000093">
    <property type="protein sequence ID" value="MYD91225.1"/>
    <property type="molecule type" value="Genomic_DNA"/>
</dbReference>
<dbReference type="Gene3D" id="3.40.50.2000">
    <property type="entry name" value="Glycogen Phosphorylase B"/>
    <property type="match status" value="2"/>
</dbReference>
<dbReference type="GO" id="GO:0016757">
    <property type="term" value="F:glycosyltransferase activity"/>
    <property type="evidence" value="ECO:0007669"/>
    <property type="project" value="InterPro"/>
</dbReference>
<name>A0A6B1DWQ1_9CHLR</name>
<dbReference type="AlphaFoldDB" id="A0A6B1DWQ1"/>
<dbReference type="SUPFAM" id="SSF53756">
    <property type="entry name" value="UDP-Glycosyltransferase/glycogen phosphorylase"/>
    <property type="match status" value="1"/>
</dbReference>
<dbReference type="Pfam" id="PF13439">
    <property type="entry name" value="Glyco_transf_4"/>
    <property type="match status" value="1"/>
</dbReference>
<evidence type="ECO:0000256" key="1">
    <source>
        <dbReference type="ARBA" id="ARBA00022679"/>
    </source>
</evidence>
<dbReference type="CDD" id="cd03809">
    <property type="entry name" value="GT4_MtfB-like"/>
    <property type="match status" value="1"/>
</dbReference>
<gene>
    <name evidence="4" type="ORF">F4Y08_12960</name>
</gene>
<dbReference type="Pfam" id="PF00534">
    <property type="entry name" value="Glycos_transf_1"/>
    <property type="match status" value="1"/>
</dbReference>
<reference evidence="4" key="1">
    <citation type="submission" date="2019-09" db="EMBL/GenBank/DDBJ databases">
        <title>Characterisation of the sponge microbiome using genome-centric metagenomics.</title>
        <authorList>
            <person name="Engelberts J.P."/>
            <person name="Robbins S.J."/>
            <person name="De Goeij J.M."/>
            <person name="Aranda M."/>
            <person name="Bell S.C."/>
            <person name="Webster N.S."/>
        </authorList>
    </citation>
    <scope>NUCLEOTIDE SEQUENCE</scope>
    <source>
        <strain evidence="4">SB0662_bin_9</strain>
    </source>
</reference>
<dbReference type="InterPro" id="IPR028098">
    <property type="entry name" value="Glyco_trans_4-like_N"/>
</dbReference>